<evidence type="ECO:0000256" key="4">
    <source>
        <dbReference type="ARBA" id="ARBA00022801"/>
    </source>
</evidence>
<dbReference type="EMBL" id="VOSB01000006">
    <property type="protein sequence ID" value="TXE18899.1"/>
    <property type="molecule type" value="Genomic_DNA"/>
</dbReference>
<feature type="domain" description="NlpC/P60" evidence="8">
    <location>
        <begin position="46"/>
        <end position="173"/>
    </location>
</feature>
<comment type="caution">
    <text evidence="9">The sequence shown here is derived from an EMBL/GenBank/DDBJ whole genome shotgun (WGS) entry which is preliminary data.</text>
</comment>
<evidence type="ECO:0000256" key="5">
    <source>
        <dbReference type="ARBA" id="ARBA00022807"/>
    </source>
</evidence>
<dbReference type="AlphaFoldDB" id="A0A5C7BDX2"/>
<dbReference type="GO" id="GO:0006508">
    <property type="term" value="P:proteolysis"/>
    <property type="evidence" value="ECO:0007669"/>
    <property type="project" value="UniProtKB-KW"/>
</dbReference>
<evidence type="ECO:0000259" key="8">
    <source>
        <dbReference type="PROSITE" id="PS51935"/>
    </source>
</evidence>
<keyword evidence="10" id="KW-1185">Reference proteome</keyword>
<protein>
    <submittedName>
        <fullName evidence="9">NlpC/P60 family protein</fullName>
    </submittedName>
</protein>
<feature type="compositionally biased region" description="Basic residues" evidence="6">
    <location>
        <begin position="26"/>
        <end position="38"/>
    </location>
</feature>
<dbReference type="Proteomes" id="UP000321938">
    <property type="component" value="Unassembled WGS sequence"/>
</dbReference>
<dbReference type="PROSITE" id="PS51257">
    <property type="entry name" value="PROKAR_LIPOPROTEIN"/>
    <property type="match status" value="1"/>
</dbReference>
<dbReference type="InterPro" id="IPR038765">
    <property type="entry name" value="Papain-like_cys_pep_sf"/>
</dbReference>
<gene>
    <name evidence="9" type="ORF">ES692_05470</name>
</gene>
<organism evidence="9 10">
    <name type="scientific">Psychroserpens burtonensis</name>
    <dbReference type="NCBI Taxonomy" id="49278"/>
    <lineage>
        <taxon>Bacteria</taxon>
        <taxon>Pseudomonadati</taxon>
        <taxon>Bacteroidota</taxon>
        <taxon>Flavobacteriia</taxon>
        <taxon>Flavobacteriales</taxon>
        <taxon>Flavobacteriaceae</taxon>
        <taxon>Psychroserpens</taxon>
    </lineage>
</organism>
<dbReference type="RefSeq" id="WP_028872402.1">
    <property type="nucleotide sequence ID" value="NZ_VOSB01000006.1"/>
</dbReference>
<dbReference type="OrthoDB" id="9807055at2"/>
<reference evidence="9 10" key="1">
    <citation type="submission" date="2019-08" db="EMBL/GenBank/DDBJ databases">
        <title>Genome of Psychroserpens burtonensis ACAM 167.</title>
        <authorList>
            <person name="Bowman J.P."/>
        </authorList>
    </citation>
    <scope>NUCLEOTIDE SEQUENCE [LARGE SCALE GENOMIC DNA]</scope>
    <source>
        <strain evidence="9 10">ACAM 167</strain>
    </source>
</reference>
<keyword evidence="5" id="KW-0788">Thiol protease</keyword>
<keyword evidence="3 7" id="KW-0732">Signal</keyword>
<evidence type="ECO:0000256" key="7">
    <source>
        <dbReference type="SAM" id="SignalP"/>
    </source>
</evidence>
<dbReference type="PANTHER" id="PTHR47360">
    <property type="entry name" value="MUREIN DD-ENDOPEPTIDASE MEPS/MUREIN LD-CARBOXYPEPTIDASE"/>
    <property type="match status" value="1"/>
</dbReference>
<accession>A0A5C7BDX2</accession>
<keyword evidence="4" id="KW-0378">Hydrolase</keyword>
<dbReference type="SUPFAM" id="SSF54001">
    <property type="entry name" value="Cysteine proteinases"/>
    <property type="match status" value="1"/>
</dbReference>
<dbReference type="InterPro" id="IPR052062">
    <property type="entry name" value="Murein_DD/LD_carboxypeptidase"/>
</dbReference>
<feature type="region of interest" description="Disordered" evidence="6">
    <location>
        <begin position="26"/>
        <end position="46"/>
    </location>
</feature>
<dbReference type="STRING" id="1123037.GCA_000425305_02646"/>
<dbReference type="GO" id="GO:0008234">
    <property type="term" value="F:cysteine-type peptidase activity"/>
    <property type="evidence" value="ECO:0007669"/>
    <property type="project" value="UniProtKB-KW"/>
</dbReference>
<dbReference type="PANTHER" id="PTHR47360:SF1">
    <property type="entry name" value="ENDOPEPTIDASE NLPC-RELATED"/>
    <property type="match status" value="1"/>
</dbReference>
<dbReference type="PROSITE" id="PS51935">
    <property type="entry name" value="NLPC_P60"/>
    <property type="match status" value="1"/>
</dbReference>
<evidence type="ECO:0000256" key="3">
    <source>
        <dbReference type="ARBA" id="ARBA00022729"/>
    </source>
</evidence>
<dbReference type="Pfam" id="PF00877">
    <property type="entry name" value="NLPC_P60"/>
    <property type="match status" value="1"/>
</dbReference>
<sequence length="173" mass="19360">MKKIILILILSAFFASCNSSKRVVSKKTRTSKTTKKRNSSPSAATPKTVVNIIEHAKTFEGTRYKYGGTTKKGMDCSGLVVTAFKKEDILLPRTTSDLSKRGDWIDVKEVKEGDLLFFATKKNNRRVNHVGIVTSSRPGHVEFIHASTSRGVMISNLAESYWYLAYVQARRVL</sequence>
<evidence type="ECO:0000256" key="2">
    <source>
        <dbReference type="ARBA" id="ARBA00022670"/>
    </source>
</evidence>
<feature type="signal peptide" evidence="7">
    <location>
        <begin position="1"/>
        <end position="21"/>
    </location>
</feature>
<evidence type="ECO:0000313" key="9">
    <source>
        <dbReference type="EMBL" id="TXE18899.1"/>
    </source>
</evidence>
<evidence type="ECO:0000256" key="1">
    <source>
        <dbReference type="ARBA" id="ARBA00007074"/>
    </source>
</evidence>
<evidence type="ECO:0000256" key="6">
    <source>
        <dbReference type="SAM" id="MobiDB-lite"/>
    </source>
</evidence>
<name>A0A5C7BDX2_9FLAO</name>
<evidence type="ECO:0000313" key="10">
    <source>
        <dbReference type="Proteomes" id="UP000321938"/>
    </source>
</evidence>
<keyword evidence="2" id="KW-0645">Protease</keyword>
<comment type="similarity">
    <text evidence="1">Belongs to the peptidase C40 family.</text>
</comment>
<proteinExistence type="inferred from homology"/>
<dbReference type="InterPro" id="IPR000064">
    <property type="entry name" value="NLP_P60_dom"/>
</dbReference>
<feature type="chain" id="PRO_5023015536" evidence="7">
    <location>
        <begin position="22"/>
        <end position="173"/>
    </location>
</feature>
<dbReference type="Gene3D" id="3.90.1720.10">
    <property type="entry name" value="endopeptidase domain like (from Nostoc punctiforme)"/>
    <property type="match status" value="1"/>
</dbReference>